<gene>
    <name evidence="2" type="ORF">H9655_15590</name>
</gene>
<evidence type="ECO:0008006" key="4">
    <source>
        <dbReference type="Google" id="ProtNLM"/>
    </source>
</evidence>
<dbReference type="RefSeq" id="WP_191815692.1">
    <property type="nucleotide sequence ID" value="NZ_JACSQT010000008.1"/>
</dbReference>
<comment type="caution">
    <text evidence="2">The sequence shown here is derived from an EMBL/GenBank/DDBJ whole genome shotgun (WGS) entry which is preliminary data.</text>
</comment>
<keyword evidence="3" id="KW-1185">Reference proteome</keyword>
<dbReference type="EMBL" id="JACSQT010000008">
    <property type="protein sequence ID" value="MBD7938458.1"/>
    <property type="molecule type" value="Genomic_DNA"/>
</dbReference>
<reference evidence="2 3" key="1">
    <citation type="submission" date="2020-08" db="EMBL/GenBank/DDBJ databases">
        <title>A Genomic Blueprint of the Chicken Gut Microbiome.</title>
        <authorList>
            <person name="Gilroy R."/>
            <person name="Ravi A."/>
            <person name="Getino M."/>
            <person name="Pursley I."/>
            <person name="Horton D.L."/>
            <person name="Alikhan N.-F."/>
            <person name="Baker D."/>
            <person name="Gharbi K."/>
            <person name="Hall N."/>
            <person name="Watson M."/>
            <person name="Adriaenssens E.M."/>
            <person name="Foster-Nyarko E."/>
            <person name="Jarju S."/>
            <person name="Secka A."/>
            <person name="Antonio M."/>
            <person name="Oren A."/>
            <person name="Chaudhuri R."/>
            <person name="La Ragione R.M."/>
            <person name="Hildebrand F."/>
            <person name="Pallen M.J."/>
        </authorList>
    </citation>
    <scope>NUCLEOTIDE SEQUENCE [LARGE SCALE GENOMIC DNA]</scope>
    <source>
        <strain evidence="2 3">Sa5YUA1</strain>
    </source>
</reference>
<feature type="transmembrane region" description="Helical" evidence="1">
    <location>
        <begin position="36"/>
        <end position="55"/>
    </location>
</feature>
<keyword evidence="1" id="KW-0812">Transmembrane</keyword>
<organism evidence="2 3">
    <name type="scientific">Cytobacillus stercorigallinarum</name>
    <dbReference type="NCBI Taxonomy" id="2762240"/>
    <lineage>
        <taxon>Bacteria</taxon>
        <taxon>Bacillati</taxon>
        <taxon>Bacillota</taxon>
        <taxon>Bacilli</taxon>
        <taxon>Bacillales</taxon>
        <taxon>Bacillaceae</taxon>
        <taxon>Cytobacillus</taxon>
    </lineage>
</organism>
<proteinExistence type="predicted"/>
<evidence type="ECO:0000313" key="3">
    <source>
        <dbReference type="Proteomes" id="UP000657931"/>
    </source>
</evidence>
<keyword evidence="1" id="KW-0472">Membrane</keyword>
<sequence>MKKFPTIIIVAIIVAIIAFNMLESDSAELVLRDRTLISAGAGVLSGTIMWLLLILDKKDKK</sequence>
<protein>
    <recommendedName>
        <fullName evidence="4">Histidine kinase</fullName>
    </recommendedName>
</protein>
<name>A0ABR8QSI6_9BACI</name>
<accession>A0ABR8QSI6</accession>
<evidence type="ECO:0000256" key="1">
    <source>
        <dbReference type="SAM" id="Phobius"/>
    </source>
</evidence>
<keyword evidence="1" id="KW-1133">Transmembrane helix</keyword>
<evidence type="ECO:0000313" key="2">
    <source>
        <dbReference type="EMBL" id="MBD7938458.1"/>
    </source>
</evidence>
<dbReference type="Proteomes" id="UP000657931">
    <property type="component" value="Unassembled WGS sequence"/>
</dbReference>